<sequence>MTEQIIQATQHQQKKTMNRATYSIFMGLFLVTFVVLRVISKAAGEIAATAYEPGVVLICNMLHFLPPVTVILFAYFCMARRLRDCGKNPYYAWFILIPLFGLAYVIYLCFAQKKNNFQN</sequence>
<feature type="transmembrane region" description="Helical" evidence="1">
    <location>
        <begin position="54"/>
        <end position="78"/>
    </location>
</feature>
<organism evidence="2 3">
    <name type="scientific">Succinivibrio dextrinosolvens</name>
    <dbReference type="NCBI Taxonomy" id="83771"/>
    <lineage>
        <taxon>Bacteria</taxon>
        <taxon>Pseudomonadati</taxon>
        <taxon>Pseudomonadota</taxon>
        <taxon>Gammaproteobacteria</taxon>
        <taxon>Aeromonadales</taxon>
        <taxon>Succinivibrionaceae</taxon>
        <taxon>Succinivibrio</taxon>
    </lineage>
</organism>
<dbReference type="EMBL" id="FOSF01000067">
    <property type="protein sequence ID" value="SFK39690.1"/>
    <property type="molecule type" value="Genomic_DNA"/>
</dbReference>
<keyword evidence="1" id="KW-0472">Membrane</keyword>
<evidence type="ECO:0000313" key="2">
    <source>
        <dbReference type="EMBL" id="SFK39690.1"/>
    </source>
</evidence>
<keyword evidence="1" id="KW-1133">Transmembrane helix</keyword>
<keyword evidence="3" id="KW-1185">Reference proteome</keyword>
<evidence type="ECO:0000313" key="3">
    <source>
        <dbReference type="Proteomes" id="UP000243374"/>
    </source>
</evidence>
<proteinExistence type="predicted"/>
<dbReference type="InterPro" id="IPR008523">
    <property type="entry name" value="DUF805"/>
</dbReference>
<dbReference type="AlphaFoldDB" id="A0A662ZDA5"/>
<gene>
    <name evidence="2" type="ORF">SAMN04487865_106711</name>
</gene>
<accession>A0A662ZDA5</accession>
<protein>
    <submittedName>
        <fullName evidence="2">Uncharacterized membrane protein YhaH, DUF805 family</fullName>
    </submittedName>
</protein>
<dbReference type="GO" id="GO:0016020">
    <property type="term" value="C:membrane"/>
    <property type="evidence" value="ECO:0007669"/>
    <property type="project" value="InterPro"/>
</dbReference>
<feature type="transmembrane region" description="Helical" evidence="1">
    <location>
        <begin position="90"/>
        <end position="110"/>
    </location>
</feature>
<dbReference type="RefSeq" id="WP_074841572.1">
    <property type="nucleotide sequence ID" value="NZ_CP047056.1"/>
</dbReference>
<dbReference type="Pfam" id="PF05656">
    <property type="entry name" value="DUF805"/>
    <property type="match status" value="1"/>
</dbReference>
<feature type="transmembrane region" description="Helical" evidence="1">
    <location>
        <begin position="20"/>
        <end position="39"/>
    </location>
</feature>
<dbReference type="OrthoDB" id="9812349at2"/>
<name>A0A662ZDA5_9GAMM</name>
<keyword evidence="1" id="KW-0812">Transmembrane</keyword>
<reference evidence="2 3" key="1">
    <citation type="submission" date="2016-10" db="EMBL/GenBank/DDBJ databases">
        <authorList>
            <person name="Varghese N."/>
            <person name="Submissions S."/>
        </authorList>
    </citation>
    <scope>NUCLEOTIDE SEQUENCE [LARGE SCALE GENOMIC DNA]</scope>
    <source>
        <strain evidence="2 3">22B</strain>
    </source>
</reference>
<dbReference type="Proteomes" id="UP000243374">
    <property type="component" value="Unassembled WGS sequence"/>
</dbReference>
<evidence type="ECO:0000256" key="1">
    <source>
        <dbReference type="SAM" id="Phobius"/>
    </source>
</evidence>